<evidence type="ECO:0000313" key="2">
    <source>
        <dbReference type="EMBL" id="KAA8490747.1"/>
    </source>
</evidence>
<protein>
    <submittedName>
        <fullName evidence="2">Transposable element Tc3 transposase</fullName>
    </submittedName>
</protein>
<feature type="domain" description="Tc1-like transposase DDE" evidence="1">
    <location>
        <begin position="147"/>
        <end position="288"/>
    </location>
</feature>
<reference evidence="3" key="1">
    <citation type="journal article" date="2019" name="Nat. Commun.">
        <title>Expansion of phycobilisome linker gene families in mesophilic red algae.</title>
        <authorList>
            <person name="Lee J."/>
            <person name="Kim D."/>
            <person name="Bhattacharya D."/>
            <person name="Yoon H.S."/>
        </authorList>
    </citation>
    <scope>NUCLEOTIDE SEQUENCE [LARGE SCALE GENOMIC DNA]</scope>
    <source>
        <strain evidence="3">CCMP 1328</strain>
    </source>
</reference>
<dbReference type="InterPro" id="IPR052338">
    <property type="entry name" value="Transposase_5"/>
</dbReference>
<dbReference type="Pfam" id="PF13358">
    <property type="entry name" value="DDE_3"/>
    <property type="match status" value="1"/>
</dbReference>
<dbReference type="Proteomes" id="UP000324585">
    <property type="component" value="Unassembled WGS sequence"/>
</dbReference>
<name>A0A5J4YJT7_PORPP</name>
<comment type="caution">
    <text evidence="2">The sequence shown here is derived from an EMBL/GenBank/DDBJ whole genome shotgun (WGS) entry which is preliminary data.</text>
</comment>
<proteinExistence type="predicted"/>
<dbReference type="AlphaFoldDB" id="A0A5J4YJT7"/>
<dbReference type="Gene3D" id="3.30.420.10">
    <property type="entry name" value="Ribonuclease H-like superfamily/Ribonuclease H"/>
    <property type="match status" value="1"/>
</dbReference>
<organism evidence="2 3">
    <name type="scientific">Porphyridium purpureum</name>
    <name type="common">Red alga</name>
    <name type="synonym">Porphyridium cruentum</name>
    <dbReference type="NCBI Taxonomy" id="35688"/>
    <lineage>
        <taxon>Eukaryota</taxon>
        <taxon>Rhodophyta</taxon>
        <taxon>Bangiophyceae</taxon>
        <taxon>Porphyridiales</taxon>
        <taxon>Porphyridiaceae</taxon>
        <taxon>Porphyridium</taxon>
    </lineage>
</organism>
<dbReference type="Gene3D" id="1.10.10.60">
    <property type="entry name" value="Homeodomain-like"/>
    <property type="match status" value="1"/>
</dbReference>
<dbReference type="GO" id="GO:0003676">
    <property type="term" value="F:nucleic acid binding"/>
    <property type="evidence" value="ECO:0007669"/>
    <property type="project" value="InterPro"/>
</dbReference>
<dbReference type="InterPro" id="IPR038717">
    <property type="entry name" value="Tc1-like_DDE_dom"/>
</dbReference>
<gene>
    <name evidence="2" type="ORF">FVE85_4378</name>
</gene>
<dbReference type="InterPro" id="IPR036397">
    <property type="entry name" value="RNaseH_sf"/>
</dbReference>
<sequence>MERAGALTEAEKRAIWGWRTEGLRLSSIPTRADRSRKVVIRFLDQPDATPGYVGNQNARKFTEPAKTRVLKKLRATPRGSLKAIIMQVNIGRSQRKPVSRGTVRRNMASDLSFRRAIVRQPLSRENRLRRVAFEMQNLNKIEEHRKVIFRDEKKFHLYGLNRYFGQSVPTGELPDRVRRHTGDGRLTFWRAISSAGKMALMKTPVRITSETYVAMLESSREATIFGEAHLKGWTLMQDNFPAHAARNTKSFTREGWHLMDRPAYLPDLNPVENVWNIMLQEAHAGIRNYEFLSKLERDFINSGRRSQRRGSKPFEGVDCTSTPLRGHGGCEHRELVVPGVSSRPFLSSVLIV</sequence>
<evidence type="ECO:0000313" key="3">
    <source>
        <dbReference type="Proteomes" id="UP000324585"/>
    </source>
</evidence>
<accession>A0A5J4YJT7</accession>
<dbReference type="PANTHER" id="PTHR23022:SF135">
    <property type="entry name" value="SI:DKEY-77F5.3"/>
    <property type="match status" value="1"/>
</dbReference>
<dbReference type="OrthoDB" id="8860854at2759"/>
<dbReference type="EMBL" id="VRMN01000019">
    <property type="protein sequence ID" value="KAA8490747.1"/>
    <property type="molecule type" value="Genomic_DNA"/>
</dbReference>
<keyword evidence="3" id="KW-1185">Reference proteome</keyword>
<evidence type="ECO:0000259" key="1">
    <source>
        <dbReference type="Pfam" id="PF13358"/>
    </source>
</evidence>
<dbReference type="PANTHER" id="PTHR23022">
    <property type="entry name" value="TRANSPOSABLE ELEMENT-RELATED"/>
    <property type="match status" value="1"/>
</dbReference>